<dbReference type="Proteomes" id="UP001374535">
    <property type="component" value="Chromosome 10"/>
</dbReference>
<dbReference type="Pfam" id="PF00270">
    <property type="entry name" value="DEAD"/>
    <property type="match status" value="1"/>
</dbReference>
<dbReference type="PANTHER" id="PTHR47959">
    <property type="entry name" value="ATP-DEPENDENT RNA HELICASE RHLE-RELATED"/>
    <property type="match status" value="1"/>
</dbReference>
<dbReference type="PANTHER" id="PTHR47959:SF24">
    <property type="entry name" value="ATP-DEPENDENT RNA HELICASE"/>
    <property type="match status" value="1"/>
</dbReference>
<dbReference type="InterPro" id="IPR027417">
    <property type="entry name" value="P-loop_NTPase"/>
</dbReference>
<dbReference type="InterPro" id="IPR050079">
    <property type="entry name" value="DEAD_box_RNA_helicase"/>
</dbReference>
<evidence type="ECO:0000256" key="6">
    <source>
        <dbReference type="SAM" id="MobiDB-lite"/>
    </source>
</evidence>
<reference evidence="9 10" key="1">
    <citation type="journal article" date="2023" name="Life. Sci Alliance">
        <title>Evolutionary insights into 3D genome organization and epigenetic landscape of Vigna mungo.</title>
        <authorList>
            <person name="Junaid A."/>
            <person name="Singh B."/>
            <person name="Bhatia S."/>
        </authorList>
    </citation>
    <scope>NUCLEOTIDE SEQUENCE [LARGE SCALE GENOMIC DNA]</scope>
    <source>
        <strain evidence="9">Urdbean</strain>
    </source>
</reference>
<sequence>MLPVPQTQESHQRSTADDREDFDEAATDGRTFDDLGLAEWVVSTCRELGMRMPRHVQQRCIPPVLEGRQVFGIDETGSGKMAAFALLILHRLAEHTFGVFALVVTPTRKLAFQLAEQFNALGSTMHLRITVVIGGKDMLKQAKDLVARPHLDIATPGRIHVLRRDTLIFLLFS</sequence>
<dbReference type="AlphaFoldDB" id="A0AAQ3ML37"/>
<evidence type="ECO:0000256" key="3">
    <source>
        <dbReference type="ARBA" id="ARBA00022806"/>
    </source>
</evidence>
<keyword evidence="4" id="KW-0067">ATP-binding</keyword>
<dbReference type="GO" id="GO:0003676">
    <property type="term" value="F:nucleic acid binding"/>
    <property type="evidence" value="ECO:0007669"/>
    <property type="project" value="InterPro"/>
</dbReference>
<proteinExistence type="predicted"/>
<dbReference type="InterPro" id="IPR011545">
    <property type="entry name" value="DEAD/DEAH_box_helicase_dom"/>
</dbReference>
<dbReference type="GO" id="GO:0016787">
    <property type="term" value="F:hydrolase activity"/>
    <property type="evidence" value="ECO:0007669"/>
    <property type="project" value="UniProtKB-KW"/>
</dbReference>
<dbReference type="PROSITE" id="PS51192">
    <property type="entry name" value="HELICASE_ATP_BIND_1"/>
    <property type="match status" value="1"/>
</dbReference>
<dbReference type="GO" id="GO:0003724">
    <property type="term" value="F:RNA helicase activity"/>
    <property type="evidence" value="ECO:0007669"/>
    <property type="project" value="InterPro"/>
</dbReference>
<feature type="domain" description="Helicase ATP-binding" evidence="7">
    <location>
        <begin position="61"/>
        <end position="173"/>
    </location>
</feature>
<dbReference type="InterPro" id="IPR014001">
    <property type="entry name" value="Helicase_ATP-bd"/>
</dbReference>
<dbReference type="EMBL" id="CP144691">
    <property type="protein sequence ID" value="WVY92886.1"/>
    <property type="molecule type" value="Genomic_DNA"/>
</dbReference>
<keyword evidence="1" id="KW-0547">Nucleotide-binding</keyword>
<dbReference type="InterPro" id="IPR014014">
    <property type="entry name" value="RNA_helicase_DEAD_Q_motif"/>
</dbReference>
<dbReference type="Gene3D" id="3.40.50.300">
    <property type="entry name" value="P-loop containing nucleotide triphosphate hydrolases"/>
    <property type="match status" value="1"/>
</dbReference>
<evidence type="ECO:0000256" key="5">
    <source>
        <dbReference type="PROSITE-ProRule" id="PRU00552"/>
    </source>
</evidence>
<evidence type="ECO:0000256" key="2">
    <source>
        <dbReference type="ARBA" id="ARBA00022801"/>
    </source>
</evidence>
<dbReference type="PROSITE" id="PS51195">
    <property type="entry name" value="Q_MOTIF"/>
    <property type="match status" value="1"/>
</dbReference>
<feature type="short sequence motif" description="Q motif" evidence="5">
    <location>
        <begin position="30"/>
        <end position="58"/>
    </location>
</feature>
<evidence type="ECO:0000259" key="7">
    <source>
        <dbReference type="PROSITE" id="PS51192"/>
    </source>
</evidence>
<feature type="region of interest" description="Disordered" evidence="6">
    <location>
        <begin position="1"/>
        <end position="24"/>
    </location>
</feature>
<accession>A0AAQ3ML37</accession>
<keyword evidence="10" id="KW-1185">Reference proteome</keyword>
<evidence type="ECO:0000259" key="8">
    <source>
        <dbReference type="PROSITE" id="PS51195"/>
    </source>
</evidence>
<evidence type="ECO:0000256" key="1">
    <source>
        <dbReference type="ARBA" id="ARBA00022741"/>
    </source>
</evidence>
<evidence type="ECO:0000313" key="10">
    <source>
        <dbReference type="Proteomes" id="UP001374535"/>
    </source>
</evidence>
<protein>
    <submittedName>
        <fullName evidence="9">Uncharacterized protein</fullName>
    </submittedName>
</protein>
<dbReference type="SUPFAM" id="SSF52540">
    <property type="entry name" value="P-loop containing nucleoside triphosphate hydrolases"/>
    <property type="match status" value="1"/>
</dbReference>
<evidence type="ECO:0000313" key="9">
    <source>
        <dbReference type="EMBL" id="WVY92886.1"/>
    </source>
</evidence>
<keyword evidence="3" id="KW-0347">Helicase</keyword>
<name>A0AAQ3ML37_VIGMU</name>
<dbReference type="GO" id="GO:0005829">
    <property type="term" value="C:cytosol"/>
    <property type="evidence" value="ECO:0007669"/>
    <property type="project" value="TreeGrafter"/>
</dbReference>
<dbReference type="GO" id="GO:0005524">
    <property type="term" value="F:ATP binding"/>
    <property type="evidence" value="ECO:0007669"/>
    <property type="project" value="UniProtKB-KW"/>
</dbReference>
<feature type="domain" description="DEAD-box RNA helicase Q" evidence="8">
    <location>
        <begin position="30"/>
        <end position="58"/>
    </location>
</feature>
<organism evidence="9 10">
    <name type="scientific">Vigna mungo</name>
    <name type="common">Black gram</name>
    <name type="synonym">Phaseolus mungo</name>
    <dbReference type="NCBI Taxonomy" id="3915"/>
    <lineage>
        <taxon>Eukaryota</taxon>
        <taxon>Viridiplantae</taxon>
        <taxon>Streptophyta</taxon>
        <taxon>Embryophyta</taxon>
        <taxon>Tracheophyta</taxon>
        <taxon>Spermatophyta</taxon>
        <taxon>Magnoliopsida</taxon>
        <taxon>eudicotyledons</taxon>
        <taxon>Gunneridae</taxon>
        <taxon>Pentapetalae</taxon>
        <taxon>rosids</taxon>
        <taxon>fabids</taxon>
        <taxon>Fabales</taxon>
        <taxon>Fabaceae</taxon>
        <taxon>Papilionoideae</taxon>
        <taxon>50 kb inversion clade</taxon>
        <taxon>NPAAA clade</taxon>
        <taxon>indigoferoid/millettioid clade</taxon>
        <taxon>Phaseoleae</taxon>
        <taxon>Vigna</taxon>
    </lineage>
</organism>
<keyword evidence="2" id="KW-0378">Hydrolase</keyword>
<evidence type="ECO:0000256" key="4">
    <source>
        <dbReference type="ARBA" id="ARBA00022840"/>
    </source>
</evidence>
<gene>
    <name evidence="9" type="ORF">V8G54_031974</name>
</gene>